<dbReference type="InterPro" id="IPR002937">
    <property type="entry name" value="Amino_oxidase"/>
</dbReference>
<keyword evidence="5" id="KW-1185">Reference proteome</keyword>
<feature type="compositionally biased region" description="Polar residues" evidence="1">
    <location>
        <begin position="26"/>
        <end position="35"/>
    </location>
</feature>
<gene>
    <name evidence="4" type="ORF">IV203_021668</name>
    <name evidence="3" type="ORF">IV203_022778</name>
</gene>
<evidence type="ECO:0000259" key="2">
    <source>
        <dbReference type="Pfam" id="PF01593"/>
    </source>
</evidence>
<organism evidence="4 5">
    <name type="scientific">Nitzschia inconspicua</name>
    <dbReference type="NCBI Taxonomy" id="303405"/>
    <lineage>
        <taxon>Eukaryota</taxon>
        <taxon>Sar</taxon>
        <taxon>Stramenopiles</taxon>
        <taxon>Ochrophyta</taxon>
        <taxon>Bacillariophyta</taxon>
        <taxon>Bacillariophyceae</taxon>
        <taxon>Bacillariophycidae</taxon>
        <taxon>Bacillariales</taxon>
        <taxon>Bacillariaceae</taxon>
        <taxon>Nitzschia</taxon>
    </lineage>
</organism>
<dbReference type="GO" id="GO:0016491">
    <property type="term" value="F:oxidoreductase activity"/>
    <property type="evidence" value="ECO:0007669"/>
    <property type="project" value="InterPro"/>
</dbReference>
<dbReference type="EMBL" id="JAGRRH010000023">
    <property type="protein sequence ID" value="KAG7343660.1"/>
    <property type="molecule type" value="Genomic_DNA"/>
</dbReference>
<sequence>MWRPTAGSPVSPKRSPKGNEFHSFESPDSTTATTTRDNDKIKPRSIRRQLNFALLSPRSHSSSTEWTMFFRIFWITSFACLILLLLSKQITSKESTTKLSIIDTTAASTTTTTSSLPKLDVEGNNINSPYYTEHDEHHQKTDPGDDWLIKYMDASIPLNVKSDLVRSTVDRSHDPKSGPLPALVTIVGAGTAGLAAARQLQEEHGIHNYIIVEATSRSGGRVRKDTTFVNSGYPIDLGAAVVHRPDLVEDYADLRYQRNGGGGGDIMSKQPPPRQHFEYIRMPNGEVTFYNYSFYDWVMDYVAPQDHEESTLWNCPVESVTSFGNRVFTKCRDGATQRPVYIESRYVIMTASLQVLRDNTIRFQPPLPDFIVPQENNKAVMWKGGKIFIEFSHNFFPGQAFCLFHCPINEDRDGELEDGESFYWDHGIPGYNILTGFIMGEAYKDLEDLDDQSRIRAFLHKMDELFNGQASKYYVKHVFVDWTREQYQRGTYSSMGLEGPHIVHGGQIIMAGEAFPVTEDGQGWVHGALFSGETAADYLASHWKHIVKDCGSYRGCELTDARERIYELKETNVAFEPTEEGLVMYDTRKEHSEGDRSQSSDA</sequence>
<feature type="domain" description="Amine oxidase" evidence="2">
    <location>
        <begin position="299"/>
        <end position="539"/>
    </location>
</feature>
<reference evidence="4" key="2">
    <citation type="submission" date="2021-04" db="EMBL/GenBank/DDBJ databases">
        <authorList>
            <person name="Podell S."/>
        </authorList>
    </citation>
    <scope>NUCLEOTIDE SEQUENCE</scope>
    <source>
        <strain evidence="4">Hildebrandi</strain>
    </source>
</reference>
<feature type="region of interest" description="Disordered" evidence="1">
    <location>
        <begin position="1"/>
        <end position="42"/>
    </location>
</feature>
<comment type="caution">
    <text evidence="4">The sequence shown here is derived from an EMBL/GenBank/DDBJ whole genome shotgun (WGS) entry which is preliminary data.</text>
</comment>
<name>A0A9K3PE44_9STRA</name>
<dbReference type="EMBL" id="JAGRRH010000093">
    <property type="protein sequence ID" value="KAG7337163.1"/>
    <property type="molecule type" value="Genomic_DNA"/>
</dbReference>
<protein>
    <submittedName>
        <fullName evidence="4">Amine oxidase</fullName>
    </submittedName>
</protein>
<evidence type="ECO:0000313" key="3">
    <source>
        <dbReference type="EMBL" id="KAG7337163.1"/>
    </source>
</evidence>
<accession>A0A9K3PE44</accession>
<dbReference type="PANTHER" id="PTHR10742">
    <property type="entry name" value="FLAVIN MONOAMINE OXIDASE"/>
    <property type="match status" value="1"/>
</dbReference>
<feature type="domain" description="Amine oxidase" evidence="2">
    <location>
        <begin position="192"/>
        <end position="244"/>
    </location>
</feature>
<proteinExistence type="predicted"/>
<feature type="region of interest" description="Disordered" evidence="1">
    <location>
        <begin position="112"/>
        <end position="142"/>
    </location>
</feature>
<dbReference type="Proteomes" id="UP000693970">
    <property type="component" value="Unassembled WGS sequence"/>
</dbReference>
<evidence type="ECO:0000256" key="1">
    <source>
        <dbReference type="SAM" id="MobiDB-lite"/>
    </source>
</evidence>
<evidence type="ECO:0000313" key="5">
    <source>
        <dbReference type="Proteomes" id="UP000693970"/>
    </source>
</evidence>
<dbReference type="Pfam" id="PF01593">
    <property type="entry name" value="Amino_oxidase"/>
    <property type="match status" value="2"/>
</dbReference>
<evidence type="ECO:0000313" key="4">
    <source>
        <dbReference type="EMBL" id="KAG7343660.1"/>
    </source>
</evidence>
<dbReference type="InterPro" id="IPR050281">
    <property type="entry name" value="Flavin_monoamine_oxidase"/>
</dbReference>
<dbReference type="AlphaFoldDB" id="A0A9K3PE44"/>
<reference evidence="4" key="1">
    <citation type="journal article" date="2021" name="Sci. Rep.">
        <title>Diploid genomic architecture of Nitzschia inconspicua, an elite biomass production diatom.</title>
        <authorList>
            <person name="Oliver A."/>
            <person name="Podell S."/>
            <person name="Pinowska A."/>
            <person name="Traller J.C."/>
            <person name="Smith S.R."/>
            <person name="McClure R."/>
            <person name="Beliaev A."/>
            <person name="Bohutskyi P."/>
            <person name="Hill E.A."/>
            <person name="Rabines A."/>
            <person name="Zheng H."/>
            <person name="Allen L.Z."/>
            <person name="Kuo A."/>
            <person name="Grigoriev I.V."/>
            <person name="Allen A.E."/>
            <person name="Hazlebeck D."/>
            <person name="Allen E.E."/>
        </authorList>
    </citation>
    <scope>NUCLEOTIDE SEQUENCE</scope>
    <source>
        <strain evidence="4">Hildebrandi</strain>
    </source>
</reference>
<feature type="compositionally biased region" description="Basic and acidic residues" evidence="1">
    <location>
        <begin position="132"/>
        <end position="142"/>
    </location>
</feature>
<dbReference type="OrthoDB" id="47919at2759"/>
<dbReference type="PANTHER" id="PTHR10742:SF418">
    <property type="entry name" value="AMINE OXIDASE DOMAIN-CONTAINING PROTEIN"/>
    <property type="match status" value="1"/>
</dbReference>